<sequence length="137" mass="16294">MREVEAVHGRWLFGISPHYWKAYHCGLCEAQDLSIRVFVSERKKLFFIVRFSRRVQEGFFIREYGICRLVSRSLNESGYFLDHLSRAYHSLNVKSPELHLNFVESCSKGFMINVQHMMMKGIENPEGTFNKYLYCWL</sequence>
<reference evidence="1 3" key="1">
    <citation type="journal article" date="2008" name="Science">
        <title>The Physcomitrella genome reveals evolutionary insights into the conquest of land by plants.</title>
        <authorList>
            <person name="Rensing S."/>
            <person name="Lang D."/>
            <person name="Zimmer A."/>
            <person name="Terry A."/>
            <person name="Salamov A."/>
            <person name="Shapiro H."/>
            <person name="Nishiyama T."/>
            <person name="Perroud P.-F."/>
            <person name="Lindquist E."/>
            <person name="Kamisugi Y."/>
            <person name="Tanahashi T."/>
            <person name="Sakakibara K."/>
            <person name="Fujita T."/>
            <person name="Oishi K."/>
            <person name="Shin-I T."/>
            <person name="Kuroki Y."/>
            <person name="Toyoda A."/>
            <person name="Suzuki Y."/>
            <person name="Hashimoto A."/>
            <person name="Yamaguchi K."/>
            <person name="Sugano A."/>
            <person name="Kohara Y."/>
            <person name="Fujiyama A."/>
            <person name="Anterola A."/>
            <person name="Aoki S."/>
            <person name="Ashton N."/>
            <person name="Barbazuk W.B."/>
            <person name="Barker E."/>
            <person name="Bennetzen J."/>
            <person name="Bezanilla M."/>
            <person name="Blankenship R."/>
            <person name="Cho S.H."/>
            <person name="Dutcher S."/>
            <person name="Estelle M."/>
            <person name="Fawcett J.A."/>
            <person name="Gundlach H."/>
            <person name="Hanada K."/>
            <person name="Heyl A."/>
            <person name="Hicks K.A."/>
            <person name="Hugh J."/>
            <person name="Lohr M."/>
            <person name="Mayer K."/>
            <person name="Melkozernov A."/>
            <person name="Murata T."/>
            <person name="Nelson D."/>
            <person name="Pils B."/>
            <person name="Prigge M."/>
            <person name="Reiss B."/>
            <person name="Renner T."/>
            <person name="Rombauts S."/>
            <person name="Rushton P."/>
            <person name="Sanderfoot A."/>
            <person name="Schween G."/>
            <person name="Shiu S.-H."/>
            <person name="Stueber K."/>
            <person name="Theodoulou F.L."/>
            <person name="Tu H."/>
            <person name="Van de Peer Y."/>
            <person name="Verrier P.J."/>
            <person name="Waters E."/>
            <person name="Wood A."/>
            <person name="Yang L."/>
            <person name="Cove D."/>
            <person name="Cuming A."/>
            <person name="Hasebe M."/>
            <person name="Lucas S."/>
            <person name="Mishler D.B."/>
            <person name="Reski R."/>
            <person name="Grigoriev I."/>
            <person name="Quatrano R.S."/>
            <person name="Boore J.L."/>
        </authorList>
    </citation>
    <scope>NUCLEOTIDE SEQUENCE [LARGE SCALE GENOMIC DNA]</scope>
    <source>
        <strain evidence="2 3">cv. Gransden 2004</strain>
    </source>
</reference>
<keyword evidence="3" id="KW-1185">Reference proteome</keyword>
<proteinExistence type="predicted"/>
<evidence type="ECO:0000313" key="1">
    <source>
        <dbReference type="EMBL" id="PNR54384.1"/>
    </source>
</evidence>
<reference evidence="1 3" key="2">
    <citation type="journal article" date="2018" name="Plant J.">
        <title>The Physcomitrella patens chromosome-scale assembly reveals moss genome structure and evolution.</title>
        <authorList>
            <person name="Lang D."/>
            <person name="Ullrich K.K."/>
            <person name="Murat F."/>
            <person name="Fuchs J."/>
            <person name="Jenkins J."/>
            <person name="Haas F.B."/>
            <person name="Piednoel M."/>
            <person name="Gundlach H."/>
            <person name="Van Bel M."/>
            <person name="Meyberg R."/>
            <person name="Vives C."/>
            <person name="Morata J."/>
            <person name="Symeonidi A."/>
            <person name="Hiss M."/>
            <person name="Muchero W."/>
            <person name="Kamisugi Y."/>
            <person name="Saleh O."/>
            <person name="Blanc G."/>
            <person name="Decker E.L."/>
            <person name="van Gessel N."/>
            <person name="Grimwood J."/>
            <person name="Hayes R.D."/>
            <person name="Graham S.W."/>
            <person name="Gunter L.E."/>
            <person name="McDaniel S.F."/>
            <person name="Hoernstein S.N.W."/>
            <person name="Larsson A."/>
            <person name="Li F.W."/>
            <person name="Perroud P.F."/>
            <person name="Phillips J."/>
            <person name="Ranjan P."/>
            <person name="Rokshar D.S."/>
            <person name="Rothfels C.J."/>
            <person name="Schneider L."/>
            <person name="Shu S."/>
            <person name="Stevenson D.W."/>
            <person name="Thummler F."/>
            <person name="Tillich M."/>
            <person name="Villarreal Aguilar J.C."/>
            <person name="Widiez T."/>
            <person name="Wong G.K."/>
            <person name="Wymore A."/>
            <person name="Zhang Y."/>
            <person name="Zimmer A.D."/>
            <person name="Quatrano R.S."/>
            <person name="Mayer K.F.X."/>
            <person name="Goodstein D."/>
            <person name="Casacuberta J.M."/>
            <person name="Vandepoele K."/>
            <person name="Reski R."/>
            <person name="Cuming A.C."/>
            <person name="Tuskan G.A."/>
            <person name="Maumus F."/>
            <person name="Salse J."/>
            <person name="Schmutz J."/>
            <person name="Rensing S.A."/>
        </authorList>
    </citation>
    <scope>NUCLEOTIDE SEQUENCE [LARGE SCALE GENOMIC DNA]</scope>
    <source>
        <strain evidence="2 3">cv. Gransden 2004</strain>
    </source>
</reference>
<dbReference type="AlphaFoldDB" id="A0A2K1KKR6"/>
<name>A0A2K1KKR6_PHYPA</name>
<reference evidence="2" key="3">
    <citation type="submission" date="2020-12" db="UniProtKB">
        <authorList>
            <consortium name="EnsemblPlants"/>
        </authorList>
    </citation>
    <scope>IDENTIFICATION</scope>
</reference>
<dbReference type="Proteomes" id="UP000006727">
    <property type="component" value="Chromosome 5"/>
</dbReference>
<dbReference type="Gramene" id="Pp3c5_23269V3.1">
    <property type="protein sequence ID" value="Pp3c5_23269V3.1"/>
    <property type="gene ID" value="Pp3c5_23269"/>
</dbReference>
<evidence type="ECO:0000313" key="2">
    <source>
        <dbReference type="EnsemblPlants" id="Pp3c5_23269V3.1"/>
    </source>
</evidence>
<accession>A0A2K1KKR6</accession>
<dbReference type="EnsemblPlants" id="Pp3c5_23269V3.1">
    <property type="protein sequence ID" value="Pp3c5_23269V3.1"/>
    <property type="gene ID" value="Pp3c5_23269"/>
</dbReference>
<organism evidence="1">
    <name type="scientific">Physcomitrium patens</name>
    <name type="common">Spreading-leaved earth moss</name>
    <name type="synonym">Physcomitrella patens</name>
    <dbReference type="NCBI Taxonomy" id="3218"/>
    <lineage>
        <taxon>Eukaryota</taxon>
        <taxon>Viridiplantae</taxon>
        <taxon>Streptophyta</taxon>
        <taxon>Embryophyta</taxon>
        <taxon>Bryophyta</taxon>
        <taxon>Bryophytina</taxon>
        <taxon>Bryopsida</taxon>
        <taxon>Funariidae</taxon>
        <taxon>Funariales</taxon>
        <taxon>Funariaceae</taxon>
        <taxon>Physcomitrium</taxon>
    </lineage>
</organism>
<dbReference type="InParanoid" id="A0A2K1KKR6"/>
<evidence type="ECO:0000313" key="3">
    <source>
        <dbReference type="Proteomes" id="UP000006727"/>
    </source>
</evidence>
<protein>
    <submittedName>
        <fullName evidence="1 2">Uncharacterized protein</fullName>
    </submittedName>
</protein>
<gene>
    <name evidence="1" type="ORF">PHYPA_008061</name>
</gene>
<dbReference type="EMBL" id="ABEU02000005">
    <property type="protein sequence ID" value="PNR54384.1"/>
    <property type="molecule type" value="Genomic_DNA"/>
</dbReference>